<dbReference type="SMART" id="SM01019">
    <property type="entry name" value="B3"/>
    <property type="match status" value="1"/>
</dbReference>
<dbReference type="PANTHER" id="PTHR31391:SF3">
    <property type="entry name" value="B3 DOMAIN-CONTAINING PROTEIN OS05G0481400"/>
    <property type="match status" value="1"/>
</dbReference>
<proteinExistence type="predicted"/>
<dbReference type="SMR" id="A0A1D6M6T6"/>
<feature type="compositionally biased region" description="Basic and acidic residues" evidence="6">
    <location>
        <begin position="319"/>
        <end position="335"/>
    </location>
</feature>
<dbReference type="AlphaFoldDB" id="A0A1D6M6T6"/>
<feature type="region of interest" description="Disordered" evidence="6">
    <location>
        <begin position="319"/>
        <end position="359"/>
    </location>
</feature>
<evidence type="ECO:0000256" key="5">
    <source>
        <dbReference type="ARBA" id="ARBA00023242"/>
    </source>
</evidence>
<dbReference type="PANTHER" id="PTHR31391">
    <property type="entry name" value="B3 DOMAIN-CONTAINING PROTEIN OS11G0197600-RELATED"/>
    <property type="match status" value="1"/>
</dbReference>
<dbReference type="IntAct" id="A0A1D6M6T6">
    <property type="interactions" value="1"/>
</dbReference>
<evidence type="ECO:0000256" key="3">
    <source>
        <dbReference type="ARBA" id="ARBA00023125"/>
    </source>
</evidence>
<dbReference type="Gene3D" id="2.40.330.10">
    <property type="entry name" value="DNA-binding pseudobarrel domain"/>
    <property type="match status" value="1"/>
</dbReference>
<keyword evidence="4" id="KW-0804">Transcription</keyword>
<evidence type="ECO:0000256" key="4">
    <source>
        <dbReference type="ARBA" id="ARBA00023163"/>
    </source>
</evidence>
<evidence type="ECO:0000313" key="7">
    <source>
        <dbReference type="EMBL" id="AQK86778.1"/>
    </source>
</evidence>
<dbReference type="InterPro" id="IPR003340">
    <property type="entry name" value="B3_DNA-bd"/>
</dbReference>
<dbReference type="EMBL" id="CM000782">
    <property type="protein sequence ID" value="AQK86778.1"/>
    <property type="molecule type" value="Genomic_DNA"/>
</dbReference>
<dbReference type="InterPro" id="IPR015300">
    <property type="entry name" value="DNA-bd_pseudobarrel_sf"/>
</dbReference>
<dbReference type="FunCoup" id="A0A1D6M6T6">
    <property type="interactions" value="65"/>
</dbReference>
<dbReference type="InterPro" id="IPR044837">
    <property type="entry name" value="REM16-like"/>
</dbReference>
<comment type="subcellular location">
    <subcellularLocation>
        <location evidence="1">Nucleus</location>
    </subcellularLocation>
</comment>
<reference evidence="7" key="1">
    <citation type="submission" date="2015-12" db="EMBL/GenBank/DDBJ databases">
        <title>Update maize B73 reference genome by single molecule sequencing technologies.</title>
        <authorList>
            <consortium name="Maize Genome Sequencing Project"/>
            <person name="Ware D."/>
        </authorList>
    </citation>
    <scope>NUCLEOTIDE SEQUENCE</scope>
    <source>
        <tissue evidence="7">Seedling</tissue>
    </source>
</reference>
<gene>
    <name evidence="7" type="ORF">ZEAMMB73_Zm00001d038504</name>
</gene>
<feature type="compositionally biased region" description="Basic residues" evidence="6">
    <location>
        <begin position="349"/>
        <end position="359"/>
    </location>
</feature>
<organism evidence="7">
    <name type="scientific">Zea mays</name>
    <name type="common">Maize</name>
    <dbReference type="NCBI Taxonomy" id="4577"/>
    <lineage>
        <taxon>Eukaryota</taxon>
        <taxon>Viridiplantae</taxon>
        <taxon>Streptophyta</taxon>
        <taxon>Embryophyta</taxon>
        <taxon>Tracheophyta</taxon>
        <taxon>Spermatophyta</taxon>
        <taxon>Magnoliopsida</taxon>
        <taxon>Liliopsida</taxon>
        <taxon>Poales</taxon>
        <taxon>Poaceae</taxon>
        <taxon>PACMAD clade</taxon>
        <taxon>Panicoideae</taxon>
        <taxon>Andropogonodae</taxon>
        <taxon>Andropogoneae</taxon>
        <taxon>Tripsacinae</taxon>
        <taxon>Zea</taxon>
    </lineage>
</organism>
<evidence type="ECO:0000256" key="1">
    <source>
        <dbReference type="ARBA" id="ARBA00004123"/>
    </source>
</evidence>
<dbReference type="ExpressionAtlas" id="A0A1D6M6T6">
    <property type="expression patterns" value="baseline and differential"/>
</dbReference>
<keyword evidence="2" id="KW-0805">Transcription regulation</keyword>
<dbReference type="CDD" id="cd10017">
    <property type="entry name" value="B3_DNA"/>
    <property type="match status" value="1"/>
</dbReference>
<evidence type="ECO:0000256" key="6">
    <source>
        <dbReference type="SAM" id="MobiDB-lite"/>
    </source>
</evidence>
<accession>A0A1D6M6T6</accession>
<name>A0A1D6M6T6_MAIZE</name>
<dbReference type="Pfam" id="PF02362">
    <property type="entry name" value="B3"/>
    <property type="match status" value="1"/>
</dbReference>
<dbReference type="PROSITE" id="PS50863">
    <property type="entry name" value="B3"/>
    <property type="match status" value="1"/>
</dbReference>
<dbReference type="InParanoid" id="A0A1D6M6T6"/>
<dbReference type="GO" id="GO:0005634">
    <property type="term" value="C:nucleus"/>
    <property type="evidence" value="ECO:0007669"/>
    <property type="project" value="UniProtKB-SubCell"/>
</dbReference>
<keyword evidence="3" id="KW-0238">DNA-binding</keyword>
<protein>
    <submittedName>
        <fullName evidence="7">Putative B3 domain-containing protein</fullName>
    </submittedName>
</protein>
<keyword evidence="5" id="KW-0539">Nucleus</keyword>
<dbReference type="SUPFAM" id="SSF101936">
    <property type="entry name" value="DNA-binding pseudobarrel domain"/>
    <property type="match status" value="1"/>
</dbReference>
<dbReference type="GO" id="GO:0003677">
    <property type="term" value="F:DNA binding"/>
    <property type="evidence" value="ECO:0007669"/>
    <property type="project" value="UniProtKB-KW"/>
</dbReference>
<sequence length="359" mass="40980">MAAKASRAAASGAAYEEQRKKRVLENLKHLEDLGIAEMSKSLLQAARLQKLNKAGVRAGPKERKKFDATEVRRSSRAKTTVSYKDDLELWRQTLEAKGFRLSRSKTEYMKCDFSAMGYEDDDVSLDGQVVPKKHTFRYLGSMLQKEGDINEDVSHRIKAGWLKWRQAFGELDAFLRGTRRSGGRNTEHGREYTGRIPSYEQQQRAFRKAEKLQDSLDPNNPSFVKTMVRSHVSSCFWLGLPISFCKNNLPSKEFRMVLEDEEGLEFDAVYIGNRTGLSGGWRGFAMHHNLEEGDSLVFELAEHDKFKIYIIKAIDDDVKEAEPDDKNDNGVTKEEPDQEESPVAEPPKGAKRRKLRGRR</sequence>
<evidence type="ECO:0000256" key="2">
    <source>
        <dbReference type="ARBA" id="ARBA00023015"/>
    </source>
</evidence>